<dbReference type="EMBL" id="OP880252">
    <property type="protein sequence ID" value="WAE39481.1"/>
    <property type="molecule type" value="Genomic_DNA"/>
</dbReference>
<dbReference type="Proteomes" id="UP001156259">
    <property type="component" value="Segment"/>
</dbReference>
<name>A0A9E8VAQ7_9CAUD</name>
<reference evidence="1 2" key="1">
    <citation type="submission" date="2022-10" db="EMBL/GenBank/DDBJ databases">
        <title>Evolutionary Diversification of Methanotrophic Ca. Methanophagales (ANME-1) and Their Expansive Virome.</title>
        <authorList>
            <person name="Laso-Perez R."/>
            <person name="Wu F."/>
            <person name="Cremiere A."/>
            <person name="Speth D.R."/>
            <person name="Magyar J.S."/>
            <person name="Krupovic M."/>
            <person name="Orphan V.J."/>
        </authorList>
    </citation>
    <scope>NUCLEOTIDE SEQUENCE [LARGE SCALE GENOMIC DNA]</scope>
</reference>
<sequence>MCVGRSCEGYWSEDTYNGDEGVDFFSFSFVLRFRLLEVIERI</sequence>
<gene>
    <name evidence="1" type="ORF">LDLAKGPJ_00057</name>
</gene>
<evidence type="ECO:0000313" key="2">
    <source>
        <dbReference type="Proteomes" id="UP001156259"/>
    </source>
</evidence>
<protein>
    <submittedName>
        <fullName evidence="1">Uncharacterized protein</fullName>
    </submittedName>
</protein>
<keyword evidence="2" id="KW-1185">Reference proteome</keyword>
<evidence type="ECO:0000313" key="1">
    <source>
        <dbReference type="EMBL" id="WAE39481.1"/>
    </source>
</evidence>
<accession>A0A9E8VAQ7</accession>
<proteinExistence type="predicted"/>
<organism evidence="1 2">
    <name type="scientific">Methanophagales virus GBV301</name>
    <dbReference type="NCBI Taxonomy" id="2999280"/>
    <lineage>
        <taxon>Viruses</taxon>
        <taxon>Duplodnaviria</taxon>
        <taxon>Heunggongvirae</taxon>
        <taxon>Uroviricota</taxon>
        <taxon>Caudoviricetes</taxon>
        <taxon>Nakonvirales</taxon>
        <taxon>Ekchuahviridae</taxon>
        <taxon>Kukulkanvirus</taxon>
        <taxon>Kukulkanvirus guaymasense</taxon>
    </lineage>
</organism>